<dbReference type="InterPro" id="IPR010819">
    <property type="entry name" value="AGE/CE"/>
</dbReference>
<name>A0A239F5A9_9BACT</name>
<dbReference type="InterPro" id="IPR012341">
    <property type="entry name" value="6hp_glycosidase-like_sf"/>
</dbReference>
<dbReference type="Proteomes" id="UP000198432">
    <property type="component" value="Unassembled WGS sequence"/>
</dbReference>
<evidence type="ECO:0000313" key="4">
    <source>
        <dbReference type="EMBL" id="SNS51688.1"/>
    </source>
</evidence>
<dbReference type="AlphaFoldDB" id="A0A239F5A9"/>
<evidence type="ECO:0000256" key="3">
    <source>
        <dbReference type="SAM" id="SignalP"/>
    </source>
</evidence>
<keyword evidence="3" id="KW-0732">Signal</keyword>
<evidence type="ECO:0000256" key="2">
    <source>
        <dbReference type="ARBA" id="ARBA00023235"/>
    </source>
</evidence>
<keyword evidence="2" id="KW-0413">Isomerase</keyword>
<dbReference type="EMBL" id="FZOQ01000008">
    <property type="protein sequence ID" value="SNS51688.1"/>
    <property type="molecule type" value="Genomic_DNA"/>
</dbReference>
<dbReference type="InterPro" id="IPR008928">
    <property type="entry name" value="6-hairpin_glycosidase_sf"/>
</dbReference>
<proteinExistence type="inferred from homology"/>
<dbReference type="Gene3D" id="1.50.10.10">
    <property type="match status" value="1"/>
</dbReference>
<gene>
    <name evidence="4" type="ORF">SAMN06296052_1084</name>
</gene>
<organism evidence="4 5">
    <name type="scientific">Pontibacter ummariensis</name>
    <dbReference type="NCBI Taxonomy" id="1610492"/>
    <lineage>
        <taxon>Bacteria</taxon>
        <taxon>Pseudomonadati</taxon>
        <taxon>Bacteroidota</taxon>
        <taxon>Cytophagia</taxon>
        <taxon>Cytophagales</taxon>
        <taxon>Hymenobacteraceae</taxon>
        <taxon>Pontibacter</taxon>
    </lineage>
</organism>
<comment type="similarity">
    <text evidence="1">Belongs to the N-acylglucosamine 2-epimerase family.</text>
</comment>
<accession>A0A239F5A9</accession>
<dbReference type="RefSeq" id="WP_089319089.1">
    <property type="nucleotide sequence ID" value="NZ_FZOQ01000008.1"/>
</dbReference>
<reference evidence="5" key="1">
    <citation type="submission" date="2017-06" db="EMBL/GenBank/DDBJ databases">
        <authorList>
            <person name="Varghese N."/>
            <person name="Submissions S."/>
        </authorList>
    </citation>
    <scope>NUCLEOTIDE SEQUENCE [LARGE SCALE GENOMIC DNA]</scope>
    <source>
        <strain evidence="5">NKM1</strain>
    </source>
</reference>
<dbReference type="PANTHER" id="PTHR15108">
    <property type="entry name" value="N-ACYLGLUCOSAMINE-2-EPIMERASE"/>
    <property type="match status" value="1"/>
</dbReference>
<keyword evidence="5" id="KW-1185">Reference proteome</keyword>
<dbReference type="OrthoDB" id="618431at2"/>
<feature type="chain" id="PRO_5012398987" evidence="3">
    <location>
        <begin position="25"/>
        <end position="495"/>
    </location>
</feature>
<feature type="signal peptide" evidence="3">
    <location>
        <begin position="1"/>
        <end position="24"/>
    </location>
</feature>
<dbReference type="Pfam" id="PF07221">
    <property type="entry name" value="GlcNAc_2-epim"/>
    <property type="match status" value="1"/>
</dbReference>
<evidence type="ECO:0000313" key="5">
    <source>
        <dbReference type="Proteomes" id="UP000198432"/>
    </source>
</evidence>
<dbReference type="PROSITE" id="PS51257">
    <property type="entry name" value="PROKAR_LIPOPROTEIN"/>
    <property type="match status" value="1"/>
</dbReference>
<dbReference type="GO" id="GO:0016853">
    <property type="term" value="F:isomerase activity"/>
    <property type="evidence" value="ECO:0007669"/>
    <property type="project" value="UniProtKB-KW"/>
</dbReference>
<sequence>MERLVSFLRTFVILLFIVSCHLSAAIAQEAMHGDYWKQQVLDDVLAPWQKHAKDQEYGAYHTYLNKDWEVVGPDKKYPGMIARHMFSFSVGYLLSGESQHLNLARDAFEFLVKNAWDEQYGGWYYELDRAGKVLSRDKDMFTHAYAITGLAMYYIVTRDARVKSYLDRSIRVLEEHAWDKANGGGYFQGLHRDLSVKDANKVFSPQLAPVSGYLLYLHAATGQDKYLKISERILDTTLKHMEDKRTGWVMEAYDRNWAPLVEKNRMMNTGHNVEVAWMLMRLYALTGKEGYREKALALNENLIRYAFDPETGMWYHRLKVDSPEEHSQDSPWWVQAYGNMLQLYLYAHLGEECFWENYQKGAAFWNKHFLDAERGGEFTSVGRDGSLLDSSKAGKYKTSYHAVENGLLNMMYLDYWVNRQPLTLYYHINSPVTEDFFPLLLEARDYDVKEVLLNGKRWKKRKNRNGSIKLPAKGGYDLVVQVQKKSRGKSVQAIP</sequence>
<dbReference type="GO" id="GO:0005975">
    <property type="term" value="P:carbohydrate metabolic process"/>
    <property type="evidence" value="ECO:0007669"/>
    <property type="project" value="InterPro"/>
</dbReference>
<protein>
    <submittedName>
        <fullName evidence="4">Mannose or cellobiose epimerase, N-acyl-D-glucosamine 2-epimerase family</fullName>
    </submittedName>
</protein>
<dbReference type="SUPFAM" id="SSF48208">
    <property type="entry name" value="Six-hairpin glycosidases"/>
    <property type="match status" value="1"/>
</dbReference>
<evidence type="ECO:0000256" key="1">
    <source>
        <dbReference type="ARBA" id="ARBA00008558"/>
    </source>
</evidence>